<evidence type="ECO:0000256" key="5">
    <source>
        <dbReference type="ARBA" id="ARBA00022771"/>
    </source>
</evidence>
<evidence type="ECO:0000256" key="3">
    <source>
        <dbReference type="ARBA" id="ARBA00022679"/>
    </source>
</evidence>
<evidence type="ECO:0000259" key="8">
    <source>
        <dbReference type="Pfam" id="PF13639"/>
    </source>
</evidence>
<organism evidence="9 10">
    <name type="scientific">Dillenia turbinata</name>
    <dbReference type="NCBI Taxonomy" id="194707"/>
    <lineage>
        <taxon>Eukaryota</taxon>
        <taxon>Viridiplantae</taxon>
        <taxon>Streptophyta</taxon>
        <taxon>Embryophyta</taxon>
        <taxon>Tracheophyta</taxon>
        <taxon>Spermatophyta</taxon>
        <taxon>Magnoliopsida</taxon>
        <taxon>eudicotyledons</taxon>
        <taxon>Gunneridae</taxon>
        <taxon>Pentapetalae</taxon>
        <taxon>Dilleniales</taxon>
        <taxon>Dilleniaceae</taxon>
        <taxon>Dillenia</taxon>
    </lineage>
</organism>
<evidence type="ECO:0000256" key="1">
    <source>
        <dbReference type="ARBA" id="ARBA00000900"/>
    </source>
</evidence>
<dbReference type="SUPFAM" id="SSF57850">
    <property type="entry name" value="RING/U-box"/>
    <property type="match status" value="1"/>
</dbReference>
<dbReference type="Gene3D" id="3.30.40.10">
    <property type="entry name" value="Zinc/RING finger domain, C3HC4 (zinc finger)"/>
    <property type="match status" value="1"/>
</dbReference>
<evidence type="ECO:0000256" key="4">
    <source>
        <dbReference type="ARBA" id="ARBA00022723"/>
    </source>
</evidence>
<sequence>MKRGTCDASYLKMSNVIQQFGTTILGSHMASNFLGWNMPSMNSILSLLRPSRTSFGLPCASQRTYESPSTISDTPFQLAQLISDVGFQNEIRIDFLRQYGKYYGQDNGVLRQSSEYYVNDPHDRYGDMRLDVENMSYEELLALEEVIGNVCTGLFDKASTKFLKQSKYFLFAEANAEKESCSISQEDYKEEDKLGGLSCGHCFHIDYIKQWLKCKNICPIYKSSGLLTIGHRVAYTNNI</sequence>
<keyword evidence="3" id="KW-0808">Transferase</keyword>
<dbReference type="EC" id="2.3.2.27" evidence="2"/>
<dbReference type="EMBL" id="JBAMMX010000004">
    <property type="protein sequence ID" value="KAK6942217.1"/>
    <property type="molecule type" value="Genomic_DNA"/>
</dbReference>
<keyword evidence="6" id="KW-0833">Ubl conjugation pathway</keyword>
<dbReference type="GO" id="GO:0008270">
    <property type="term" value="F:zinc ion binding"/>
    <property type="evidence" value="ECO:0007669"/>
    <property type="project" value="UniProtKB-KW"/>
</dbReference>
<proteinExistence type="predicted"/>
<comment type="catalytic activity">
    <reaction evidence="1">
        <text>S-ubiquitinyl-[E2 ubiquitin-conjugating enzyme]-L-cysteine + [acceptor protein]-L-lysine = [E2 ubiquitin-conjugating enzyme]-L-cysteine + N(6)-ubiquitinyl-[acceptor protein]-L-lysine.</text>
        <dbReference type="EC" id="2.3.2.27"/>
    </reaction>
</comment>
<keyword evidence="5" id="KW-0863">Zinc-finger</keyword>
<evidence type="ECO:0000256" key="7">
    <source>
        <dbReference type="ARBA" id="ARBA00022833"/>
    </source>
</evidence>
<evidence type="ECO:0000313" key="10">
    <source>
        <dbReference type="Proteomes" id="UP001370490"/>
    </source>
</evidence>
<dbReference type="InterPro" id="IPR013083">
    <property type="entry name" value="Znf_RING/FYVE/PHD"/>
</dbReference>
<dbReference type="PANTHER" id="PTHR22937">
    <property type="entry name" value="E3 UBIQUITIN-PROTEIN LIGASE RNF165"/>
    <property type="match status" value="1"/>
</dbReference>
<dbReference type="PANTHER" id="PTHR22937:SF208">
    <property type="entry name" value="RING-TYPE E3 UBIQUITIN TRANSFERASE"/>
    <property type="match status" value="1"/>
</dbReference>
<dbReference type="AlphaFoldDB" id="A0AAN8W5X1"/>
<dbReference type="Pfam" id="PF13639">
    <property type="entry name" value="zf-RING_2"/>
    <property type="match status" value="1"/>
</dbReference>
<keyword evidence="4" id="KW-0479">Metal-binding</keyword>
<dbReference type="GO" id="GO:0061630">
    <property type="term" value="F:ubiquitin protein ligase activity"/>
    <property type="evidence" value="ECO:0007669"/>
    <property type="project" value="UniProtKB-EC"/>
</dbReference>
<dbReference type="Proteomes" id="UP001370490">
    <property type="component" value="Unassembled WGS sequence"/>
</dbReference>
<gene>
    <name evidence="9" type="ORF">RJ641_027594</name>
</gene>
<feature type="domain" description="RING-type" evidence="8">
    <location>
        <begin position="180"/>
        <end position="220"/>
    </location>
</feature>
<keyword evidence="10" id="KW-1185">Reference proteome</keyword>
<accession>A0AAN8W5X1</accession>
<evidence type="ECO:0000256" key="6">
    <source>
        <dbReference type="ARBA" id="ARBA00022786"/>
    </source>
</evidence>
<name>A0AAN8W5X1_9MAGN</name>
<dbReference type="InterPro" id="IPR001841">
    <property type="entry name" value="Znf_RING"/>
</dbReference>
<protein>
    <recommendedName>
        <fullName evidence="2">RING-type E3 ubiquitin transferase</fullName>
        <ecNumber evidence="2">2.3.2.27</ecNumber>
    </recommendedName>
</protein>
<comment type="caution">
    <text evidence="9">The sequence shown here is derived from an EMBL/GenBank/DDBJ whole genome shotgun (WGS) entry which is preliminary data.</text>
</comment>
<evidence type="ECO:0000313" key="9">
    <source>
        <dbReference type="EMBL" id="KAK6942217.1"/>
    </source>
</evidence>
<reference evidence="9 10" key="1">
    <citation type="submission" date="2023-12" db="EMBL/GenBank/DDBJ databases">
        <title>A high-quality genome assembly for Dillenia turbinata (Dilleniales).</title>
        <authorList>
            <person name="Chanderbali A."/>
        </authorList>
    </citation>
    <scope>NUCLEOTIDE SEQUENCE [LARGE SCALE GENOMIC DNA]</scope>
    <source>
        <strain evidence="9">LSX21</strain>
        <tissue evidence="9">Leaf</tissue>
    </source>
</reference>
<dbReference type="InterPro" id="IPR045191">
    <property type="entry name" value="MBR1/2-like"/>
</dbReference>
<evidence type="ECO:0000256" key="2">
    <source>
        <dbReference type="ARBA" id="ARBA00012483"/>
    </source>
</evidence>
<keyword evidence="7" id="KW-0862">Zinc</keyword>